<sequence>MKAEQRPPSPPRPVASPAPAPEPAKPALATPPRRSESERLRGNGFSREAEAVPSGDSHFFSQLILPADARSGDEGMGGNRSVAWAAPAEETSGEWIGTLAQHLSKAPPEGLEITVLMPNLGNVHVRATPQPGQWRIELGFARRDVARRLRPRERQCEAAFADALGKPVELAMYDEATL</sequence>
<comment type="caution">
    <text evidence="2">The sequence shown here is derived from an EMBL/GenBank/DDBJ whole genome shotgun (WGS) entry which is preliminary data.</text>
</comment>
<dbReference type="EMBL" id="JAAVJI010000009">
    <property type="protein sequence ID" value="NJP02303.1"/>
    <property type="molecule type" value="Genomic_DNA"/>
</dbReference>
<accession>A0ABX0YK25</accession>
<dbReference type="RefSeq" id="WP_168084886.1">
    <property type="nucleotide sequence ID" value="NZ_JAAVJI010000009.1"/>
</dbReference>
<dbReference type="CDD" id="cd17468">
    <property type="entry name" value="T3SS_HrpP_C"/>
    <property type="match status" value="1"/>
</dbReference>
<keyword evidence="3" id="KW-1185">Reference proteome</keyword>
<organism evidence="2 3">
    <name type="scientific">Pseudomonas quercus</name>
    <dbReference type="NCBI Taxonomy" id="2722792"/>
    <lineage>
        <taxon>Bacteria</taxon>
        <taxon>Pseudomonadati</taxon>
        <taxon>Pseudomonadota</taxon>
        <taxon>Gammaproteobacteria</taxon>
        <taxon>Pseudomonadales</taxon>
        <taxon>Pseudomonadaceae</taxon>
        <taxon>Pseudomonas</taxon>
    </lineage>
</organism>
<evidence type="ECO:0000256" key="1">
    <source>
        <dbReference type="SAM" id="MobiDB-lite"/>
    </source>
</evidence>
<evidence type="ECO:0008006" key="4">
    <source>
        <dbReference type="Google" id="ProtNLM"/>
    </source>
</evidence>
<evidence type="ECO:0000313" key="2">
    <source>
        <dbReference type="EMBL" id="NJP02303.1"/>
    </source>
</evidence>
<protein>
    <recommendedName>
        <fullName evidence="4">Flagellar hook-length control protein FliK</fullName>
    </recommendedName>
</protein>
<proteinExistence type="predicted"/>
<dbReference type="Proteomes" id="UP000746535">
    <property type="component" value="Unassembled WGS sequence"/>
</dbReference>
<gene>
    <name evidence="2" type="ORF">HBH25_15750</name>
</gene>
<feature type="compositionally biased region" description="Pro residues" evidence="1">
    <location>
        <begin position="7"/>
        <end position="24"/>
    </location>
</feature>
<name>A0ABX0YK25_9PSED</name>
<dbReference type="InterPro" id="IPR049757">
    <property type="entry name" value="T3SS_HrpP-like_C"/>
</dbReference>
<feature type="region of interest" description="Disordered" evidence="1">
    <location>
        <begin position="1"/>
        <end position="53"/>
    </location>
</feature>
<reference evidence="2 3" key="1">
    <citation type="submission" date="2020-03" db="EMBL/GenBank/DDBJ databases">
        <authorList>
            <person name="Wang L."/>
            <person name="He N."/>
            <person name="Li Y."/>
            <person name="Fang Y."/>
            <person name="Zhang F."/>
        </authorList>
    </citation>
    <scope>NUCLEOTIDE SEQUENCE [LARGE SCALE GENOMIC DNA]</scope>
    <source>
        <strain evidence="3">hsmgli-8</strain>
    </source>
</reference>
<evidence type="ECO:0000313" key="3">
    <source>
        <dbReference type="Proteomes" id="UP000746535"/>
    </source>
</evidence>